<feature type="chain" id="PRO_5015674801" description="BIG2 domain-containing protein" evidence="1">
    <location>
        <begin position="30"/>
        <end position="865"/>
    </location>
</feature>
<organism evidence="3 4">
    <name type="scientific">Candidatus Desulfosporosinus infrequens</name>
    <dbReference type="NCBI Taxonomy" id="2043169"/>
    <lineage>
        <taxon>Bacteria</taxon>
        <taxon>Bacillati</taxon>
        <taxon>Bacillota</taxon>
        <taxon>Clostridia</taxon>
        <taxon>Eubacteriales</taxon>
        <taxon>Desulfitobacteriaceae</taxon>
        <taxon>Desulfosporosinus</taxon>
    </lineage>
</organism>
<dbReference type="Pfam" id="PF04122">
    <property type="entry name" value="CW_binding_2"/>
    <property type="match status" value="3"/>
</dbReference>
<feature type="domain" description="BIG2" evidence="2">
    <location>
        <begin position="515"/>
        <end position="590"/>
    </location>
</feature>
<gene>
    <name evidence="3" type="ORF">SBF1_430016</name>
</gene>
<accession>A0A2U3LBG9</accession>
<feature type="domain" description="BIG2" evidence="2">
    <location>
        <begin position="418"/>
        <end position="495"/>
    </location>
</feature>
<dbReference type="Proteomes" id="UP000238916">
    <property type="component" value="Unassembled WGS sequence"/>
</dbReference>
<dbReference type="Gene3D" id="2.60.40.1080">
    <property type="match status" value="4"/>
</dbReference>
<evidence type="ECO:0000256" key="1">
    <source>
        <dbReference type="SAM" id="SignalP"/>
    </source>
</evidence>
<evidence type="ECO:0000313" key="4">
    <source>
        <dbReference type="Proteomes" id="UP000238916"/>
    </source>
</evidence>
<keyword evidence="1" id="KW-0732">Signal</keyword>
<evidence type="ECO:0000259" key="2">
    <source>
        <dbReference type="SMART" id="SM00635"/>
    </source>
</evidence>
<dbReference type="InterPro" id="IPR051922">
    <property type="entry name" value="Bact_Sporulation_Assoc"/>
</dbReference>
<dbReference type="Gene3D" id="3.40.50.12090">
    <property type="match status" value="2"/>
</dbReference>
<dbReference type="OrthoDB" id="1789587at2"/>
<dbReference type="Pfam" id="PF02368">
    <property type="entry name" value="Big_2"/>
    <property type="match status" value="4"/>
</dbReference>
<feature type="domain" description="BIG2" evidence="2">
    <location>
        <begin position="692"/>
        <end position="772"/>
    </location>
</feature>
<reference evidence="4" key="1">
    <citation type="submission" date="2018-02" db="EMBL/GenBank/DDBJ databases">
        <authorList>
            <person name="Hausmann B."/>
        </authorList>
    </citation>
    <scope>NUCLEOTIDE SEQUENCE [LARGE SCALE GENOMIC DNA]</scope>
    <source>
        <strain evidence="4">Peat soil MAG SbF1</strain>
    </source>
</reference>
<sequence length="865" mass="85005">MKKTTTKKTLATLALACMAMAMTPFNAFADTGVTTARLFGSDRVGTAVAVADAGWTTAGTAILAPSADANLVDALAAAPLAGKAAPILLTDNNTLTAATQAELVKLGVKNVYVVGAINQTVVDQVNAMSGVTATVLKGADRIATAAAISAKLTAPAGSFVVGYGALADALSVASYAAANNYSILVANPDGSLPDSEAAYKGSNVYIIGGPTLVADIAGATRLFGTDRFATNRAVLDALTYKYDHVYVANGTDAHLVDSLVASSLAAETSAPIVLTDTDGDGEISSASINSKLDSTAVVTALGGNAVVTDADVAQVSGPTSGGNSSNTTTVAVTGLTLNQPTLALMTGGANGTLVATVAPSTATNQVVTWATSNAAVATVVNGVVTPVGAGTATITATTQDGAMAATSIVTVSTGTTVAVTGLTLNQPTLALTTGGANGTLVATVAPSTATNQVVTWATSNAAVATVVNGVVTPVGAGTATITATTQDVAMIATSIVTVSEGTITYGGHSSNVPVFVTSLTLDQPTLSLIAGEANGTLVATVAPSNATNQVVTWATSDAAVATVVNGVVTPVGAGTATITATTQDGAMVATSIVTVSAVTTTDVITGTSVAANYGSLVTINLTSPVNYVGATQFQVYVNGAPVSSLVPLNTATTVYPAQASGSVVQVEFFDATGTQVGTTQNVTLQSEETNVAVTGITVAGAANATTVINGTTLQMSDAVLPANATSPAVIWSVVPGTGTATISSTGLLTGTGTGTVTVTAINTASSVKGTAVINVVVAPTTDVITGTAVTANYGSLVTINLTNPVSYAGATQFQVYLNGTSVSTLAPLNSATTVFPAQTSGSVVQVEFFNAAGTQVGVAQNVTLN</sequence>
<dbReference type="PANTHER" id="PTHR30032">
    <property type="entry name" value="N-ACETYLMURAMOYL-L-ALANINE AMIDASE-RELATED"/>
    <property type="match status" value="1"/>
</dbReference>
<dbReference type="InterPro" id="IPR003343">
    <property type="entry name" value="Big_2"/>
</dbReference>
<feature type="signal peptide" evidence="1">
    <location>
        <begin position="1"/>
        <end position="29"/>
    </location>
</feature>
<dbReference type="EMBL" id="OMOF01000368">
    <property type="protein sequence ID" value="SPF49079.1"/>
    <property type="molecule type" value="Genomic_DNA"/>
</dbReference>
<evidence type="ECO:0000313" key="3">
    <source>
        <dbReference type="EMBL" id="SPF49079.1"/>
    </source>
</evidence>
<protein>
    <recommendedName>
        <fullName evidence="2">BIG2 domain-containing protein</fullName>
    </recommendedName>
</protein>
<dbReference type="AlphaFoldDB" id="A0A2U3LBG9"/>
<dbReference type="PANTHER" id="PTHR30032:SF8">
    <property type="entry name" value="GERMINATION-SPECIFIC N-ACETYLMURAMOYL-L-ALANINE AMIDASE"/>
    <property type="match status" value="1"/>
</dbReference>
<feature type="domain" description="BIG2" evidence="2">
    <location>
        <begin position="331"/>
        <end position="408"/>
    </location>
</feature>
<dbReference type="SMART" id="SM00635">
    <property type="entry name" value="BID_2"/>
    <property type="match status" value="4"/>
</dbReference>
<dbReference type="InterPro" id="IPR008964">
    <property type="entry name" value="Invasin/intimin_cell_adhesion"/>
</dbReference>
<name>A0A2U3LBG9_9FIRM</name>
<dbReference type="InterPro" id="IPR007253">
    <property type="entry name" value="Cell_wall-bd_2"/>
</dbReference>
<proteinExistence type="predicted"/>
<dbReference type="SUPFAM" id="SSF49373">
    <property type="entry name" value="Invasin/intimin cell-adhesion fragments"/>
    <property type="match status" value="3"/>
</dbReference>